<dbReference type="Proteomes" id="UP000270094">
    <property type="component" value="Unassembled WGS sequence"/>
</dbReference>
<evidence type="ECO:0000313" key="2">
    <source>
        <dbReference type="Proteomes" id="UP000270094"/>
    </source>
</evidence>
<keyword evidence="2" id="KW-1185">Reference proteome</keyword>
<name>A0A3P7JFT3_STRVU</name>
<organism evidence="1 2">
    <name type="scientific">Strongylus vulgaris</name>
    <name type="common">Blood worm</name>
    <dbReference type="NCBI Taxonomy" id="40348"/>
    <lineage>
        <taxon>Eukaryota</taxon>
        <taxon>Metazoa</taxon>
        <taxon>Ecdysozoa</taxon>
        <taxon>Nematoda</taxon>
        <taxon>Chromadorea</taxon>
        <taxon>Rhabditida</taxon>
        <taxon>Rhabditina</taxon>
        <taxon>Rhabditomorpha</taxon>
        <taxon>Strongyloidea</taxon>
        <taxon>Strongylidae</taxon>
        <taxon>Strongylus</taxon>
    </lineage>
</organism>
<dbReference type="AlphaFoldDB" id="A0A3P7JFT3"/>
<evidence type="ECO:0000313" key="1">
    <source>
        <dbReference type="EMBL" id="VDM79603.1"/>
    </source>
</evidence>
<reference evidence="1 2" key="1">
    <citation type="submission" date="2018-11" db="EMBL/GenBank/DDBJ databases">
        <authorList>
            <consortium name="Pathogen Informatics"/>
        </authorList>
    </citation>
    <scope>NUCLEOTIDE SEQUENCE [LARGE SCALE GENOMIC DNA]</scope>
</reference>
<dbReference type="EMBL" id="UYYB01105705">
    <property type="protein sequence ID" value="VDM79603.1"/>
    <property type="molecule type" value="Genomic_DNA"/>
</dbReference>
<proteinExistence type="predicted"/>
<protein>
    <submittedName>
        <fullName evidence="1">Uncharacterized protein</fullName>
    </submittedName>
</protein>
<accession>A0A3P7JFT3</accession>
<sequence length="70" mass="8055">MAPSFEKAQARVAQLTTEKTELMARIAVRIPFISLGLRRFTLFSLWKVKPVLHGRGTIKVDQLSHYLHHL</sequence>
<gene>
    <name evidence="1" type="ORF">SVUK_LOCUS14601</name>
</gene>